<dbReference type="Pfam" id="PF06439">
    <property type="entry name" value="3keto-disac_hyd"/>
    <property type="match status" value="1"/>
</dbReference>
<organism evidence="3">
    <name type="scientific">Solibacter usitatus (strain Ellin6076)</name>
    <dbReference type="NCBI Taxonomy" id="234267"/>
    <lineage>
        <taxon>Bacteria</taxon>
        <taxon>Pseudomonadati</taxon>
        <taxon>Acidobacteriota</taxon>
        <taxon>Terriglobia</taxon>
        <taxon>Bryobacterales</taxon>
        <taxon>Solibacteraceae</taxon>
        <taxon>Candidatus Solibacter</taxon>
    </lineage>
</organism>
<dbReference type="EMBL" id="CP000473">
    <property type="protein sequence ID" value="ABJ85239.1"/>
    <property type="molecule type" value="Genomic_DNA"/>
</dbReference>
<dbReference type="AlphaFoldDB" id="Q01YM6"/>
<reference evidence="3" key="1">
    <citation type="submission" date="2006-10" db="EMBL/GenBank/DDBJ databases">
        <title>Complete sequence of Solibacter usitatus Ellin6076.</title>
        <authorList>
            <consortium name="US DOE Joint Genome Institute"/>
            <person name="Copeland A."/>
            <person name="Lucas S."/>
            <person name="Lapidus A."/>
            <person name="Barry K."/>
            <person name="Detter J.C."/>
            <person name="Glavina del Rio T."/>
            <person name="Hammon N."/>
            <person name="Israni S."/>
            <person name="Dalin E."/>
            <person name="Tice H."/>
            <person name="Pitluck S."/>
            <person name="Thompson L.S."/>
            <person name="Brettin T."/>
            <person name="Bruce D."/>
            <person name="Han C."/>
            <person name="Tapia R."/>
            <person name="Gilna P."/>
            <person name="Schmutz J."/>
            <person name="Larimer F."/>
            <person name="Land M."/>
            <person name="Hauser L."/>
            <person name="Kyrpides N."/>
            <person name="Mikhailova N."/>
            <person name="Janssen P.H."/>
            <person name="Kuske C.R."/>
            <person name="Richardson P."/>
        </authorList>
    </citation>
    <scope>NUCLEOTIDE SEQUENCE</scope>
    <source>
        <strain evidence="3">Ellin6076</strain>
    </source>
</reference>
<feature type="signal peptide" evidence="1">
    <location>
        <begin position="1"/>
        <end position="22"/>
    </location>
</feature>
<gene>
    <name evidence="3" type="ordered locus">Acid_4277</name>
</gene>
<dbReference type="OrthoDB" id="282033at2"/>
<name>Q01YM6_SOLUE</name>
<accession>Q01YM6</accession>
<dbReference type="eggNOG" id="ENOG5031JP5">
    <property type="taxonomic scope" value="Bacteria"/>
</dbReference>
<dbReference type="GO" id="GO:0016787">
    <property type="term" value="F:hydrolase activity"/>
    <property type="evidence" value="ECO:0007669"/>
    <property type="project" value="InterPro"/>
</dbReference>
<dbReference type="InParanoid" id="Q01YM6"/>
<dbReference type="HOGENOM" id="CLU_102947_0_0_0"/>
<dbReference type="Gene3D" id="2.60.120.560">
    <property type="entry name" value="Exo-inulinase, domain 1"/>
    <property type="match status" value="1"/>
</dbReference>
<evidence type="ECO:0000259" key="2">
    <source>
        <dbReference type="Pfam" id="PF06439"/>
    </source>
</evidence>
<evidence type="ECO:0000256" key="1">
    <source>
        <dbReference type="SAM" id="SignalP"/>
    </source>
</evidence>
<sequence length="222" mass="24416" precursor="true">MAIMRSAAWLVFATLLHGHLYAQEAPGAWHSMFDGKTLGSWRETAFTGHGKARIENEAILLGPGAPMTGVTWTGEFPKSGYEVRFEAARIDGNDFFASLTFPVGDSFCTWVLGGWGGDIVGLSSIDGWDASDNETRTYVDFEKGHWYRFRVKVTAERITGWVDDRQIVDVAIAGRKVGLRYGEIKLSAPFGFASYGTAGGVRKIEYRADPSIPVKFVPAPVR</sequence>
<protein>
    <recommendedName>
        <fullName evidence="2">3-keto-alpha-glucoside-1,2-lyase/3-keto-2-hydroxy-glucal hydratase domain-containing protein</fullName>
    </recommendedName>
</protein>
<keyword evidence="1" id="KW-0732">Signal</keyword>
<evidence type="ECO:0000313" key="3">
    <source>
        <dbReference type="EMBL" id="ABJ85239.1"/>
    </source>
</evidence>
<dbReference type="KEGG" id="sus:Acid_4277"/>
<dbReference type="InterPro" id="IPR010496">
    <property type="entry name" value="AL/BT2_dom"/>
</dbReference>
<feature type="domain" description="3-keto-alpha-glucoside-1,2-lyase/3-keto-2-hydroxy-glucal hydratase" evidence="2">
    <location>
        <begin position="29"/>
        <end position="185"/>
    </location>
</feature>
<feature type="chain" id="PRO_5004163479" description="3-keto-alpha-glucoside-1,2-lyase/3-keto-2-hydroxy-glucal hydratase domain-containing protein" evidence="1">
    <location>
        <begin position="23"/>
        <end position="222"/>
    </location>
</feature>
<proteinExistence type="predicted"/>